<name>A0A387BKF4_9LACT</name>
<accession>A0A387BKF4</accession>
<sequence length="387" mass="44747">MATNNLDEIIDFIENTLGYVITPENRADLIKEAQSIIQENKNNQQVAFIAVMIAIVNNKNIVQENLHKKVAELQKELIKRGLEVDTALKGQLRLLAEYDLLRYNLSESFINVITGKPPDKFAKTIDEILLNSAKESKKYLDWEFDGIENGKIVDYNQALSSYFDYKARLYASNRKPSIIPDYDYYKKLYAEKIGNIKINDFMSDRDVALAQKAIKQAVNAANRFNRFDLMYRQTADRFEPGEKGIYAARAAADEDCKAHQGIVMTREQFWEITPVHPNCLCTLEPRPYTYSDQKWENNMMLDDGTIPKTADIYRKAGTSRYPTKEYIGKSVENKYKFKYALPPKSHQKTLIKGELNYEYTEPNSFNRSGYFNSTTRADYYNSTRTTN</sequence>
<reference evidence="1 2" key="1">
    <citation type="submission" date="2018-09" db="EMBL/GenBank/DDBJ databases">
        <title>Genome sequencing of strain 1JSPR-7.</title>
        <authorList>
            <person name="Heo J."/>
            <person name="Kim S.-J."/>
            <person name="Kwon S.-W."/>
        </authorList>
    </citation>
    <scope>NUCLEOTIDE SEQUENCE [LARGE SCALE GENOMIC DNA]</scope>
    <source>
        <strain evidence="1 2">1JSPR-7</strain>
    </source>
</reference>
<dbReference type="EMBL" id="CP032627">
    <property type="protein sequence ID" value="AYG01699.1"/>
    <property type="molecule type" value="Genomic_DNA"/>
</dbReference>
<dbReference type="Proteomes" id="UP000269374">
    <property type="component" value="Chromosome"/>
</dbReference>
<dbReference type="RefSeq" id="WP_120773068.1">
    <property type="nucleotide sequence ID" value="NZ_CP032627.1"/>
</dbReference>
<organism evidence="1 2">
    <name type="scientific">Lactococcus allomyrinae</name>
    <dbReference type="NCBI Taxonomy" id="2419773"/>
    <lineage>
        <taxon>Bacteria</taxon>
        <taxon>Bacillati</taxon>
        <taxon>Bacillota</taxon>
        <taxon>Bacilli</taxon>
        <taxon>Lactobacillales</taxon>
        <taxon>Streptococcaceae</taxon>
        <taxon>Lactococcus</taxon>
    </lineage>
</organism>
<evidence type="ECO:0000313" key="2">
    <source>
        <dbReference type="Proteomes" id="UP000269374"/>
    </source>
</evidence>
<evidence type="ECO:0000313" key="1">
    <source>
        <dbReference type="EMBL" id="AYG01699.1"/>
    </source>
</evidence>
<dbReference type="AlphaFoldDB" id="A0A387BKF4"/>
<keyword evidence="2" id="KW-1185">Reference proteome</keyword>
<dbReference type="KEGG" id="lact:D7I46_11930"/>
<gene>
    <name evidence="1" type="ORF">D7I46_11930</name>
</gene>
<proteinExistence type="predicted"/>
<protein>
    <submittedName>
        <fullName evidence="1">Uncharacterized protein</fullName>
    </submittedName>
</protein>